<proteinExistence type="predicted"/>
<accession>A0A8X6TNK8</accession>
<comment type="caution">
    <text evidence="1">The sequence shown here is derived from an EMBL/GenBank/DDBJ whole genome shotgun (WGS) entry which is preliminary data.</text>
</comment>
<name>A0A8X6TNK8_NEPPI</name>
<sequence length="68" mass="7606">MSSQEIGALRGVHSTEETGQNHMYSCQEERFFSAVLSGLSWACVELICSFLEVTLRLVLESQNMAGHR</sequence>
<dbReference type="Proteomes" id="UP000887013">
    <property type="component" value="Unassembled WGS sequence"/>
</dbReference>
<keyword evidence="2" id="KW-1185">Reference proteome</keyword>
<gene>
    <name evidence="1" type="ORF">NPIL_312241</name>
</gene>
<dbReference type="EMBL" id="BMAW01060662">
    <property type="protein sequence ID" value="GFT27366.1"/>
    <property type="molecule type" value="Genomic_DNA"/>
</dbReference>
<reference evidence="1" key="1">
    <citation type="submission" date="2020-08" db="EMBL/GenBank/DDBJ databases">
        <title>Multicomponent nature underlies the extraordinary mechanical properties of spider dragline silk.</title>
        <authorList>
            <person name="Kono N."/>
            <person name="Nakamura H."/>
            <person name="Mori M."/>
            <person name="Yoshida Y."/>
            <person name="Ohtoshi R."/>
            <person name="Malay A.D."/>
            <person name="Moran D.A.P."/>
            <person name="Tomita M."/>
            <person name="Numata K."/>
            <person name="Arakawa K."/>
        </authorList>
    </citation>
    <scope>NUCLEOTIDE SEQUENCE</scope>
</reference>
<evidence type="ECO:0000313" key="2">
    <source>
        <dbReference type="Proteomes" id="UP000887013"/>
    </source>
</evidence>
<dbReference type="AlphaFoldDB" id="A0A8X6TNK8"/>
<evidence type="ECO:0000313" key="1">
    <source>
        <dbReference type="EMBL" id="GFT27366.1"/>
    </source>
</evidence>
<protein>
    <submittedName>
        <fullName evidence="1">Uncharacterized protein</fullName>
    </submittedName>
</protein>
<organism evidence="1 2">
    <name type="scientific">Nephila pilipes</name>
    <name type="common">Giant wood spider</name>
    <name type="synonym">Nephila maculata</name>
    <dbReference type="NCBI Taxonomy" id="299642"/>
    <lineage>
        <taxon>Eukaryota</taxon>
        <taxon>Metazoa</taxon>
        <taxon>Ecdysozoa</taxon>
        <taxon>Arthropoda</taxon>
        <taxon>Chelicerata</taxon>
        <taxon>Arachnida</taxon>
        <taxon>Araneae</taxon>
        <taxon>Araneomorphae</taxon>
        <taxon>Entelegynae</taxon>
        <taxon>Araneoidea</taxon>
        <taxon>Nephilidae</taxon>
        <taxon>Nephila</taxon>
    </lineage>
</organism>